<evidence type="ECO:0000313" key="2">
    <source>
        <dbReference type="Proteomes" id="UP001159042"/>
    </source>
</evidence>
<reference evidence="1 2" key="1">
    <citation type="journal article" date="2023" name="Insect Mol. Biol.">
        <title>Genome sequencing provides insights into the evolution of gene families encoding plant cell wall-degrading enzymes in longhorned beetles.</title>
        <authorList>
            <person name="Shin N.R."/>
            <person name="Okamura Y."/>
            <person name="Kirsch R."/>
            <person name="Pauchet Y."/>
        </authorList>
    </citation>
    <scope>NUCLEOTIDE SEQUENCE [LARGE SCALE GENOMIC DNA]</scope>
    <source>
        <strain evidence="1">EAD_L_NR</strain>
    </source>
</reference>
<dbReference type="Proteomes" id="UP001159042">
    <property type="component" value="Unassembled WGS sequence"/>
</dbReference>
<comment type="caution">
    <text evidence="1">The sequence shown here is derived from an EMBL/GenBank/DDBJ whole genome shotgun (WGS) entry which is preliminary data.</text>
</comment>
<name>A0AAV8V604_9CUCU</name>
<protein>
    <submittedName>
        <fullName evidence="1">Uncharacterized protein</fullName>
    </submittedName>
</protein>
<gene>
    <name evidence="1" type="ORF">NQ315_000445</name>
</gene>
<accession>A0AAV8V604</accession>
<evidence type="ECO:0000313" key="1">
    <source>
        <dbReference type="EMBL" id="KAJ8909356.1"/>
    </source>
</evidence>
<proteinExistence type="predicted"/>
<dbReference type="EMBL" id="JANEYG010000611">
    <property type="protein sequence ID" value="KAJ8909356.1"/>
    <property type="molecule type" value="Genomic_DNA"/>
</dbReference>
<keyword evidence="2" id="KW-1185">Reference proteome</keyword>
<sequence length="179" mass="20594">MHTVGTLRKNRKGIPKEITSEKLNKDYREQLVYYLLGLELKTDGVQPKKAKHGHVIKETEEKCKRNRKMRKRCTICYQKVSTQQGSQVASRLAKKKHHKLCLVIKGQLKSSSCVLFSFISIITIAALNETWSRPIGNPQEKCEIDPLEILQYIFCGEDSENIQTKMFAFYELLESADST</sequence>
<organism evidence="1 2">
    <name type="scientific">Exocentrus adspersus</name>
    <dbReference type="NCBI Taxonomy" id="1586481"/>
    <lineage>
        <taxon>Eukaryota</taxon>
        <taxon>Metazoa</taxon>
        <taxon>Ecdysozoa</taxon>
        <taxon>Arthropoda</taxon>
        <taxon>Hexapoda</taxon>
        <taxon>Insecta</taxon>
        <taxon>Pterygota</taxon>
        <taxon>Neoptera</taxon>
        <taxon>Endopterygota</taxon>
        <taxon>Coleoptera</taxon>
        <taxon>Polyphaga</taxon>
        <taxon>Cucujiformia</taxon>
        <taxon>Chrysomeloidea</taxon>
        <taxon>Cerambycidae</taxon>
        <taxon>Lamiinae</taxon>
        <taxon>Acanthocinini</taxon>
        <taxon>Exocentrus</taxon>
    </lineage>
</organism>
<dbReference type="AlphaFoldDB" id="A0AAV8V604"/>